<evidence type="ECO:0000256" key="3">
    <source>
        <dbReference type="ARBA" id="ARBA00012229"/>
    </source>
</evidence>
<evidence type="ECO:0000256" key="10">
    <source>
        <dbReference type="ARBA" id="ARBA00023014"/>
    </source>
</evidence>
<keyword evidence="7" id="KW-0479">Metal-binding</keyword>
<evidence type="ECO:0000256" key="11">
    <source>
        <dbReference type="ARBA" id="ARBA00023027"/>
    </source>
</evidence>
<evidence type="ECO:0000256" key="14">
    <source>
        <dbReference type="SAM" id="MobiDB-lite"/>
    </source>
</evidence>
<dbReference type="PANTHER" id="PTHR43396:SF3">
    <property type="entry name" value="FLAVOHEMOPROTEIN"/>
    <property type="match status" value="1"/>
</dbReference>
<keyword evidence="18" id="KW-1185">Reference proteome</keyword>
<evidence type="ECO:0000256" key="5">
    <source>
        <dbReference type="ARBA" id="ARBA00022621"/>
    </source>
</evidence>
<reference evidence="17 18" key="1">
    <citation type="submission" date="2021-06" db="EMBL/GenBank/DDBJ databases">
        <title>Ecological speciation of a Streptomyces species isolated from different habitats and geographic origins.</title>
        <authorList>
            <person name="Wang J."/>
        </authorList>
    </citation>
    <scope>NUCLEOTIDE SEQUENCE [LARGE SCALE GENOMIC DNA]</scope>
    <source>
        <strain evidence="17 18">FXJ8.012</strain>
    </source>
</reference>
<dbReference type="EC" id="1.14.12.17" evidence="3"/>
<dbReference type="Pfam" id="PF00175">
    <property type="entry name" value="NAD_binding_1"/>
    <property type="match status" value="1"/>
</dbReference>
<protein>
    <recommendedName>
        <fullName evidence="3">nitric oxide dioxygenase</fullName>
        <ecNumber evidence="3">1.14.12.17</ecNumber>
    </recommendedName>
</protein>
<dbReference type="CDD" id="cd06187">
    <property type="entry name" value="O2ase_reductase_like"/>
    <property type="match status" value="1"/>
</dbReference>
<keyword evidence="11" id="KW-0520">NAD</keyword>
<evidence type="ECO:0000256" key="9">
    <source>
        <dbReference type="ARBA" id="ARBA00023004"/>
    </source>
</evidence>
<feature type="compositionally biased region" description="Basic residues" evidence="14">
    <location>
        <begin position="14"/>
        <end position="26"/>
    </location>
</feature>
<organism evidence="17 18">
    <name type="scientific">Streptomyces olivaceus</name>
    <dbReference type="NCBI Taxonomy" id="47716"/>
    <lineage>
        <taxon>Bacteria</taxon>
        <taxon>Bacillati</taxon>
        <taxon>Actinomycetota</taxon>
        <taxon>Actinomycetes</taxon>
        <taxon>Kitasatosporales</taxon>
        <taxon>Streptomycetaceae</taxon>
        <taxon>Streptomyces</taxon>
    </lineage>
</organism>
<keyword evidence="6" id="KW-0001">2Fe-2S</keyword>
<dbReference type="Gene3D" id="3.40.50.80">
    <property type="entry name" value="Nucleotide-binding domain of ferredoxin-NADP reductase (FNR) module"/>
    <property type="match status" value="1"/>
</dbReference>
<evidence type="ECO:0000259" key="15">
    <source>
        <dbReference type="PROSITE" id="PS01033"/>
    </source>
</evidence>
<gene>
    <name evidence="17" type="ORF">KVH32_14290</name>
</gene>
<name>A0ABS7W499_STROV</name>
<comment type="caution">
    <text evidence="17">The sequence shown here is derived from an EMBL/GenBank/DDBJ whole genome shotgun (WGS) entry which is preliminary data.</text>
</comment>
<dbReference type="Pfam" id="PF00042">
    <property type="entry name" value="Globin"/>
    <property type="match status" value="1"/>
</dbReference>
<evidence type="ECO:0000256" key="7">
    <source>
        <dbReference type="ARBA" id="ARBA00022723"/>
    </source>
</evidence>
<feature type="compositionally biased region" description="Basic and acidic residues" evidence="14">
    <location>
        <begin position="41"/>
        <end position="58"/>
    </location>
</feature>
<proteinExistence type="inferred from homology"/>
<dbReference type="PROSITE" id="PS51384">
    <property type="entry name" value="FAD_FR"/>
    <property type="match status" value="1"/>
</dbReference>
<dbReference type="InterPro" id="IPR009050">
    <property type="entry name" value="Globin-like_sf"/>
</dbReference>
<keyword evidence="9" id="KW-0408">Iron</keyword>
<comment type="catalytic activity">
    <reaction evidence="13">
        <text>2 nitric oxide + NADPH + 2 O2 = 2 nitrate + NADP(+) + H(+)</text>
        <dbReference type="Rhea" id="RHEA:19465"/>
        <dbReference type="ChEBI" id="CHEBI:15378"/>
        <dbReference type="ChEBI" id="CHEBI:15379"/>
        <dbReference type="ChEBI" id="CHEBI:16480"/>
        <dbReference type="ChEBI" id="CHEBI:17632"/>
        <dbReference type="ChEBI" id="CHEBI:57783"/>
        <dbReference type="ChEBI" id="CHEBI:58349"/>
        <dbReference type="EC" id="1.14.12.17"/>
    </reaction>
</comment>
<comment type="similarity">
    <text evidence="2">In the C-terminal section; belongs to the flavoprotein pyridine nucleotide cytochrome reductase family.</text>
</comment>
<keyword evidence="8" id="KW-0521">NADP</keyword>
<dbReference type="PRINTS" id="PR00410">
    <property type="entry name" value="PHEHYDRXLASE"/>
</dbReference>
<dbReference type="InterPro" id="IPR017927">
    <property type="entry name" value="FAD-bd_FR_type"/>
</dbReference>
<keyword evidence="5" id="KW-0561">Oxygen transport</keyword>
<evidence type="ECO:0000256" key="13">
    <source>
        <dbReference type="ARBA" id="ARBA00049433"/>
    </source>
</evidence>
<dbReference type="SUPFAM" id="SSF52343">
    <property type="entry name" value="Ferredoxin reductase-like, C-terminal NADP-linked domain"/>
    <property type="match status" value="1"/>
</dbReference>
<dbReference type="SUPFAM" id="SSF63380">
    <property type="entry name" value="Riboflavin synthase domain-like"/>
    <property type="match status" value="1"/>
</dbReference>
<comment type="cofactor">
    <cofactor evidence="1">
        <name>heme b</name>
        <dbReference type="ChEBI" id="CHEBI:60344"/>
    </cofactor>
</comment>
<evidence type="ECO:0000256" key="6">
    <source>
        <dbReference type="ARBA" id="ARBA00022714"/>
    </source>
</evidence>
<dbReference type="PROSITE" id="PS01033">
    <property type="entry name" value="GLOBIN"/>
    <property type="match status" value="1"/>
</dbReference>
<comment type="catalytic activity">
    <reaction evidence="12">
        <text>2 nitric oxide + NADH + 2 O2 = 2 nitrate + NAD(+) + H(+)</text>
        <dbReference type="Rhea" id="RHEA:19469"/>
        <dbReference type="ChEBI" id="CHEBI:15378"/>
        <dbReference type="ChEBI" id="CHEBI:15379"/>
        <dbReference type="ChEBI" id="CHEBI:16480"/>
        <dbReference type="ChEBI" id="CHEBI:17632"/>
        <dbReference type="ChEBI" id="CHEBI:57540"/>
        <dbReference type="ChEBI" id="CHEBI:57945"/>
        <dbReference type="EC" id="1.14.12.17"/>
    </reaction>
</comment>
<dbReference type="Gene3D" id="2.40.30.10">
    <property type="entry name" value="Translation factors"/>
    <property type="match status" value="1"/>
</dbReference>
<feature type="region of interest" description="Disordered" evidence="14">
    <location>
        <begin position="1"/>
        <end position="82"/>
    </location>
</feature>
<dbReference type="InterPro" id="IPR039261">
    <property type="entry name" value="FNR_nucleotide-bd"/>
</dbReference>
<feature type="domain" description="FAD-binding FR-type" evidence="16">
    <location>
        <begin position="224"/>
        <end position="324"/>
    </location>
</feature>
<dbReference type="EMBL" id="JAHSTP010000004">
    <property type="protein sequence ID" value="MBZ6152323.1"/>
    <property type="molecule type" value="Genomic_DNA"/>
</dbReference>
<dbReference type="InterPro" id="IPR017938">
    <property type="entry name" value="Riboflavin_synthase-like_b-brl"/>
</dbReference>
<keyword evidence="5" id="KW-0813">Transport</keyword>
<dbReference type="PANTHER" id="PTHR43396">
    <property type="entry name" value="FLAVOHEMOPROTEIN"/>
    <property type="match status" value="1"/>
</dbReference>
<dbReference type="Proteomes" id="UP000758701">
    <property type="component" value="Unassembled WGS sequence"/>
</dbReference>
<evidence type="ECO:0000256" key="1">
    <source>
        <dbReference type="ARBA" id="ARBA00001970"/>
    </source>
</evidence>
<keyword evidence="4" id="KW-0349">Heme</keyword>
<keyword evidence="10" id="KW-0411">Iron-sulfur</keyword>
<accession>A0ABS7W499</accession>
<evidence type="ECO:0000313" key="17">
    <source>
        <dbReference type="EMBL" id="MBZ6152323.1"/>
    </source>
</evidence>
<evidence type="ECO:0000256" key="8">
    <source>
        <dbReference type="ARBA" id="ARBA00022857"/>
    </source>
</evidence>
<evidence type="ECO:0000313" key="18">
    <source>
        <dbReference type="Proteomes" id="UP000758701"/>
    </source>
</evidence>
<dbReference type="CDD" id="cd19753">
    <property type="entry name" value="Mb-like_oxidoreductase"/>
    <property type="match status" value="1"/>
</dbReference>
<dbReference type="SUPFAM" id="SSF46458">
    <property type="entry name" value="Globin-like"/>
    <property type="match status" value="1"/>
</dbReference>
<evidence type="ECO:0000256" key="12">
    <source>
        <dbReference type="ARBA" id="ARBA00048649"/>
    </source>
</evidence>
<evidence type="ECO:0000256" key="2">
    <source>
        <dbReference type="ARBA" id="ARBA00006401"/>
    </source>
</evidence>
<feature type="domain" description="Globin" evidence="15">
    <location>
        <begin position="83"/>
        <end position="217"/>
    </location>
</feature>
<evidence type="ECO:0000259" key="16">
    <source>
        <dbReference type="PROSITE" id="PS51384"/>
    </source>
</evidence>
<dbReference type="InterPro" id="IPR012292">
    <property type="entry name" value="Globin/Proto"/>
</dbReference>
<dbReference type="Gene3D" id="1.10.490.10">
    <property type="entry name" value="Globins"/>
    <property type="match status" value="1"/>
</dbReference>
<sequence>MISSEVLSGECSVKRHPSGRRERRARSAQQRGSQNGAGQGAERRVTLGTDHPHAEGRHGGPPAPGTERQPEPPPRAANALPEPLSPAECDVVRSSLALLEPQAADLAVYFYAILFVRYPGVRDLFPQDMDVQRDRLLRALLRIVDLVDSPEHLARFCSRLGRDHRKFGTLTEHYAAVGECLLQTLARYAGPAWTPETAQAWQRAYQIASEAMILAANDDTRLRPAVWEARVVGHRHLGNALAEITVATNPAYPYQAGQYVSMETPWRPRVWRHYSPANAPRADSTLTFHVRHVSGGHVSHALVYRARVGDVVRLGPPEGDMLLSAASAQDLVFAAGGTGLAPVRALIEQLAAEQRPPERRVHLFVGARTGNELYGFNDMLRMAQRHHWLSVRAAVSHEDIPGAQGFLPEVIAASGPWEHAEAFVSGPPGMIAATRQALLRCGMAAFRIHHDPLGVPVLDAPLEPVHQAQEEDYRI</sequence>
<dbReference type="InterPro" id="IPR000971">
    <property type="entry name" value="Globin"/>
</dbReference>
<evidence type="ECO:0000256" key="4">
    <source>
        <dbReference type="ARBA" id="ARBA00022617"/>
    </source>
</evidence>
<dbReference type="InterPro" id="IPR008333">
    <property type="entry name" value="Cbr1-like_FAD-bd_dom"/>
</dbReference>
<dbReference type="Pfam" id="PF00970">
    <property type="entry name" value="FAD_binding_6"/>
    <property type="match status" value="1"/>
</dbReference>
<dbReference type="InterPro" id="IPR001433">
    <property type="entry name" value="OxRdtase_FAD/NAD-bd"/>
</dbReference>